<feature type="domain" description="Histidine kinase/HSP90-like ATPase" evidence="8">
    <location>
        <begin position="320"/>
        <end position="417"/>
    </location>
</feature>
<keyword evidence="5 9" id="KW-0418">Kinase</keyword>
<name>A0A892ZG12_9NEIS</name>
<accession>A0A892ZG12</accession>
<dbReference type="KEGG" id="ptes:JQU52_12930"/>
<dbReference type="InterPro" id="IPR036890">
    <property type="entry name" value="HATPase_C_sf"/>
</dbReference>
<evidence type="ECO:0000256" key="3">
    <source>
        <dbReference type="ARBA" id="ARBA00022679"/>
    </source>
</evidence>
<keyword evidence="4" id="KW-0547">Nucleotide-binding</keyword>
<evidence type="ECO:0000256" key="1">
    <source>
        <dbReference type="ARBA" id="ARBA00000085"/>
    </source>
</evidence>
<evidence type="ECO:0000256" key="2">
    <source>
        <dbReference type="ARBA" id="ARBA00012438"/>
    </source>
</evidence>
<evidence type="ECO:0000256" key="5">
    <source>
        <dbReference type="ARBA" id="ARBA00022777"/>
    </source>
</evidence>
<dbReference type="EC" id="2.7.13.3" evidence="2"/>
<evidence type="ECO:0000313" key="10">
    <source>
        <dbReference type="Proteomes" id="UP000653156"/>
    </source>
</evidence>
<keyword evidence="3" id="KW-0808">Transferase</keyword>
<reference evidence="9" key="1">
    <citation type="submission" date="2021-02" db="EMBL/GenBank/DDBJ databases">
        <title>Neisseriaceae sp. 26B isolated from the cloaca of a Common Toad-headed Turtle (Mesoclemmys nasuta).</title>
        <authorList>
            <person name="Spergser J."/>
            <person name="Busse H.-J."/>
        </authorList>
    </citation>
    <scope>NUCLEOTIDE SEQUENCE</scope>
    <source>
        <strain evidence="9">26B</strain>
    </source>
</reference>
<keyword evidence="7" id="KW-1133">Transmembrane helix</keyword>
<feature type="transmembrane region" description="Helical" evidence="7">
    <location>
        <begin position="158"/>
        <end position="180"/>
    </location>
</feature>
<dbReference type="Gene3D" id="3.30.565.10">
    <property type="entry name" value="Histidine kinase-like ATPase, C-terminal domain"/>
    <property type="match status" value="1"/>
</dbReference>
<dbReference type="EMBL" id="CP069798">
    <property type="protein sequence ID" value="QRQ81583.1"/>
    <property type="molecule type" value="Genomic_DNA"/>
</dbReference>
<evidence type="ECO:0000313" key="9">
    <source>
        <dbReference type="EMBL" id="QRQ81583.1"/>
    </source>
</evidence>
<dbReference type="Gene3D" id="1.10.287.130">
    <property type="match status" value="1"/>
</dbReference>
<dbReference type="InterPro" id="IPR003661">
    <property type="entry name" value="HisK_dim/P_dom"/>
</dbReference>
<feature type="transmembrane region" description="Helical" evidence="7">
    <location>
        <begin position="111"/>
        <end position="137"/>
    </location>
</feature>
<dbReference type="AlphaFoldDB" id="A0A892ZG12"/>
<organism evidence="9 10">
    <name type="scientific">Paralysiella testudinis</name>
    <dbReference type="NCBI Taxonomy" id="2809020"/>
    <lineage>
        <taxon>Bacteria</taxon>
        <taxon>Pseudomonadati</taxon>
        <taxon>Pseudomonadota</taxon>
        <taxon>Betaproteobacteria</taxon>
        <taxon>Neisseriales</taxon>
        <taxon>Neisseriaceae</taxon>
        <taxon>Paralysiella</taxon>
    </lineage>
</organism>
<feature type="transmembrane region" description="Helical" evidence="7">
    <location>
        <begin position="21"/>
        <end position="41"/>
    </location>
</feature>
<sequence length="429" mass="47718">MNLRSHTFSQAAYAPVLLFTLRARWLFIALMLIGLLGTWALAWPVPLLPLSLTLLFLAAANGLLSVWHRRHGPEHLVELGLIADILTLSELLYLTGGIANPMASLYLPPLLLAALVCSVHFAWGMAFVCVTTYFLLFQFHLPFPVPSQEPDWLFRIHIGGMWLTFALSAALITACITWLIQALNWRENQLQRAHAQQQQNEQVLSLGIEAAHTAHKLSTPLNSLLLLTDELQARTDLPAEVSQDLALMRSQLNQCRDVLWQLKPKDQPQARQQPTWLYATLNAQLRHWHNLRPEAHYTWQQHSPIAPDVCVQLDPLFWSAFLNILNNAADAGKQSVALETRITAAQTLIIGIRNRSGFLSEAQLRHAGLNAQQSDKPAGLGMGVLLSHATLARMQGSLTLQNHHDGGVYAEIRLPLTPCTTPCPPTKAA</sequence>
<dbReference type="InterPro" id="IPR003594">
    <property type="entry name" value="HATPase_dom"/>
</dbReference>
<keyword evidence="7" id="KW-0812">Transmembrane</keyword>
<keyword evidence="6" id="KW-0067">ATP-binding</keyword>
<dbReference type="RefSeq" id="WP_230338879.1">
    <property type="nucleotide sequence ID" value="NZ_CP069798.1"/>
</dbReference>
<dbReference type="PANTHER" id="PTHR44936">
    <property type="entry name" value="SENSOR PROTEIN CREC"/>
    <property type="match status" value="1"/>
</dbReference>
<dbReference type="GO" id="GO:0005524">
    <property type="term" value="F:ATP binding"/>
    <property type="evidence" value="ECO:0007669"/>
    <property type="project" value="UniProtKB-KW"/>
</dbReference>
<gene>
    <name evidence="9" type="ORF">JQU52_12930</name>
</gene>
<dbReference type="GO" id="GO:0000155">
    <property type="term" value="F:phosphorelay sensor kinase activity"/>
    <property type="evidence" value="ECO:0007669"/>
    <property type="project" value="InterPro"/>
</dbReference>
<evidence type="ECO:0000256" key="6">
    <source>
        <dbReference type="ARBA" id="ARBA00022840"/>
    </source>
</evidence>
<evidence type="ECO:0000256" key="4">
    <source>
        <dbReference type="ARBA" id="ARBA00022741"/>
    </source>
</evidence>
<dbReference type="Proteomes" id="UP000653156">
    <property type="component" value="Chromosome"/>
</dbReference>
<dbReference type="InterPro" id="IPR050980">
    <property type="entry name" value="2C_sensor_his_kinase"/>
</dbReference>
<dbReference type="PANTHER" id="PTHR44936:SF10">
    <property type="entry name" value="SENSOR PROTEIN RSTB"/>
    <property type="match status" value="1"/>
</dbReference>
<dbReference type="Pfam" id="PF02518">
    <property type="entry name" value="HATPase_c"/>
    <property type="match status" value="1"/>
</dbReference>
<dbReference type="SUPFAM" id="SSF55874">
    <property type="entry name" value="ATPase domain of HSP90 chaperone/DNA topoisomerase II/histidine kinase"/>
    <property type="match status" value="1"/>
</dbReference>
<keyword evidence="7" id="KW-0472">Membrane</keyword>
<proteinExistence type="predicted"/>
<protein>
    <recommendedName>
        <fullName evidence="2">histidine kinase</fullName>
        <ecNumber evidence="2">2.7.13.3</ecNumber>
    </recommendedName>
</protein>
<comment type="catalytic activity">
    <reaction evidence="1">
        <text>ATP + protein L-histidine = ADP + protein N-phospho-L-histidine.</text>
        <dbReference type="EC" id="2.7.13.3"/>
    </reaction>
</comment>
<evidence type="ECO:0000256" key="7">
    <source>
        <dbReference type="SAM" id="Phobius"/>
    </source>
</evidence>
<keyword evidence="10" id="KW-1185">Reference proteome</keyword>
<dbReference type="CDD" id="cd00082">
    <property type="entry name" value="HisKA"/>
    <property type="match status" value="1"/>
</dbReference>
<dbReference type="GO" id="GO:0005886">
    <property type="term" value="C:plasma membrane"/>
    <property type="evidence" value="ECO:0007669"/>
    <property type="project" value="TreeGrafter"/>
</dbReference>
<evidence type="ECO:0000259" key="8">
    <source>
        <dbReference type="Pfam" id="PF02518"/>
    </source>
</evidence>